<dbReference type="EMBL" id="JZWV01000400">
    <property type="protein sequence ID" value="KJY32645.1"/>
    <property type="molecule type" value="Genomic_DNA"/>
</dbReference>
<dbReference type="AlphaFoldDB" id="A0A0F4JEM2"/>
<accession>A0A0F4JEM2</accession>
<evidence type="ECO:0000313" key="2">
    <source>
        <dbReference type="Proteomes" id="UP000033551"/>
    </source>
</evidence>
<protein>
    <submittedName>
        <fullName evidence="1">Uncharacterized protein</fullName>
    </submittedName>
</protein>
<gene>
    <name evidence="1" type="ORF">VR44_15495</name>
</gene>
<keyword evidence="2" id="KW-1185">Reference proteome</keyword>
<proteinExistence type="predicted"/>
<reference evidence="1 2" key="1">
    <citation type="submission" date="2015-02" db="EMBL/GenBank/DDBJ databases">
        <authorList>
            <person name="Ju K.-S."/>
            <person name="Doroghazi J.R."/>
            <person name="Metcalf W."/>
        </authorList>
    </citation>
    <scope>NUCLEOTIDE SEQUENCE [LARGE SCALE GENOMIC DNA]</scope>
    <source>
        <strain evidence="1 2">NRRL ISP-5550</strain>
    </source>
</reference>
<dbReference type="RefSeq" id="WP_045948070.1">
    <property type="nucleotide sequence ID" value="NZ_JZWV01000400.1"/>
</dbReference>
<organism evidence="1 2">
    <name type="scientific">Streptomyces katrae</name>
    <dbReference type="NCBI Taxonomy" id="68223"/>
    <lineage>
        <taxon>Bacteria</taxon>
        <taxon>Bacillati</taxon>
        <taxon>Actinomycetota</taxon>
        <taxon>Actinomycetes</taxon>
        <taxon>Kitasatosporales</taxon>
        <taxon>Streptomycetaceae</taxon>
        <taxon>Streptomyces</taxon>
    </lineage>
</organism>
<sequence>MTSATVAVPVQVVPFPPGASLTAPSAAEDTVRFFDPAGAVTVTLMASPGFTGEEGTVTDAPAAGVLVEGEGDGVPAAKAVLAAPPPTASAEARAMDERVRTVRALRMGSPPERAAGVFPAHQT</sequence>
<comment type="caution">
    <text evidence="1">The sequence shown here is derived from an EMBL/GenBank/DDBJ whole genome shotgun (WGS) entry which is preliminary data.</text>
</comment>
<dbReference type="PATRIC" id="fig|68223.7.peg.7500"/>
<name>A0A0F4JEM2_9ACTN</name>
<dbReference type="Proteomes" id="UP000033551">
    <property type="component" value="Unassembled WGS sequence"/>
</dbReference>
<evidence type="ECO:0000313" key="1">
    <source>
        <dbReference type="EMBL" id="KJY32645.1"/>
    </source>
</evidence>